<feature type="active site" evidence="4">
    <location>
        <position position="134"/>
    </location>
</feature>
<accession>A0A395J6I2</accession>
<feature type="binding site" evidence="5">
    <location>
        <position position="54"/>
    </location>
    <ligand>
        <name>substrate</name>
    </ligand>
</feature>
<name>A0A395J6I2_9HELO</name>
<organism evidence="7 8">
    <name type="scientific">Monilinia fructigena</name>
    <dbReference type="NCBI Taxonomy" id="38457"/>
    <lineage>
        <taxon>Eukaryota</taxon>
        <taxon>Fungi</taxon>
        <taxon>Dikarya</taxon>
        <taxon>Ascomycota</taxon>
        <taxon>Pezizomycotina</taxon>
        <taxon>Leotiomycetes</taxon>
        <taxon>Helotiales</taxon>
        <taxon>Sclerotiniaceae</taxon>
        <taxon>Monilinia</taxon>
    </lineage>
</organism>
<evidence type="ECO:0000259" key="6">
    <source>
        <dbReference type="Pfam" id="PF02982"/>
    </source>
</evidence>
<dbReference type="InterPro" id="IPR004235">
    <property type="entry name" value="Scytalone_dehydratase"/>
</dbReference>
<reference evidence="7 8" key="1">
    <citation type="submission" date="2018-06" db="EMBL/GenBank/DDBJ databases">
        <title>Genome Sequence of the Brown Rot Fungal Pathogen Monilinia fructigena.</title>
        <authorList>
            <person name="Landi L."/>
            <person name="De Miccolis Angelini R.M."/>
            <person name="Pollastro S."/>
            <person name="Abate D."/>
            <person name="Faretra F."/>
            <person name="Romanazzi G."/>
        </authorList>
    </citation>
    <scope>NUCLEOTIDE SEQUENCE [LARGE SCALE GENOMIC DNA]</scope>
    <source>
        <strain evidence="7 8">Mfrg269</strain>
    </source>
</reference>
<dbReference type="SUPFAM" id="SSF54427">
    <property type="entry name" value="NTF2-like"/>
    <property type="match status" value="1"/>
</dbReference>
<dbReference type="PIRSF" id="PIRSF024851">
    <property type="entry name" value="SCD1"/>
    <property type="match status" value="1"/>
</dbReference>
<sequence length="190" mass="22575">MKLELVISELVFRCLYCIYAFRSNSVNFFSMAKQPSFQDVIGCQAALYEWAESYDTKDWERLSKIVAPVLRIDYRSFLNMLWEEMPAEQFIAMASDQKVLGNKRLKTQHLVGVTKWVQTSENEITGYHQMRVAHQRYKDDELKEVEIKGHAHGKGTVWYRKVDEVWKFAGIEPDIRWGEYDHEKIFERHE</sequence>
<evidence type="ECO:0000256" key="5">
    <source>
        <dbReference type="PIRSR" id="PIRSR024851-51"/>
    </source>
</evidence>
<dbReference type="EMBL" id="QKRW01000002">
    <property type="protein sequence ID" value="RAL68060.1"/>
    <property type="molecule type" value="Genomic_DNA"/>
</dbReference>
<evidence type="ECO:0000256" key="4">
    <source>
        <dbReference type="PIRSR" id="PIRSR024851-50"/>
    </source>
</evidence>
<comment type="caution">
    <text evidence="7">The sequence shown here is derived from an EMBL/GenBank/DDBJ whole genome shotgun (WGS) entry which is preliminary data.</text>
</comment>
<dbReference type="GO" id="GO:0006582">
    <property type="term" value="P:melanin metabolic process"/>
    <property type="evidence" value="ECO:0007669"/>
    <property type="project" value="InterPro"/>
</dbReference>
<evidence type="ECO:0000313" key="8">
    <source>
        <dbReference type="Proteomes" id="UP000249056"/>
    </source>
</evidence>
<evidence type="ECO:0000256" key="1">
    <source>
        <dbReference type="ARBA" id="ARBA00008584"/>
    </source>
</evidence>
<dbReference type="Pfam" id="PF02982">
    <property type="entry name" value="Scytalone_dh"/>
    <property type="match status" value="1"/>
</dbReference>
<dbReference type="GO" id="GO:0030411">
    <property type="term" value="F:scytalone dehydratase activity"/>
    <property type="evidence" value="ECO:0007669"/>
    <property type="project" value="InterPro"/>
</dbReference>
<evidence type="ECO:0000256" key="3">
    <source>
        <dbReference type="PIRNR" id="PIRNR024851"/>
    </source>
</evidence>
<protein>
    <recommendedName>
        <fullName evidence="6">Scytalone dehydratase-like domain-containing protein</fullName>
    </recommendedName>
</protein>
<feature type="active site" evidence="4">
    <location>
        <position position="109"/>
    </location>
</feature>
<dbReference type="InterPro" id="IPR049884">
    <property type="entry name" value="Scytalone_dh"/>
</dbReference>
<evidence type="ECO:0000313" key="7">
    <source>
        <dbReference type="EMBL" id="RAL68060.1"/>
    </source>
</evidence>
<gene>
    <name evidence="7" type="ORF">DID88_008783</name>
</gene>
<proteinExistence type="inferred from homology"/>
<keyword evidence="8" id="KW-1185">Reference proteome</keyword>
<feature type="binding site" evidence="5">
    <location>
        <position position="77"/>
    </location>
    <ligand>
        <name>substrate</name>
    </ligand>
</feature>
<comment type="similarity">
    <text evidence="1 3">Belongs to the scytalone dehydratase family.</text>
</comment>
<dbReference type="InterPro" id="IPR032710">
    <property type="entry name" value="NTF2-like_dom_sf"/>
</dbReference>
<keyword evidence="2 3" id="KW-0456">Lyase</keyword>
<evidence type="ECO:0000256" key="2">
    <source>
        <dbReference type="ARBA" id="ARBA00023239"/>
    </source>
</evidence>
<feature type="binding site" evidence="5">
    <location>
        <position position="74"/>
    </location>
    <ligand>
        <name>substrate</name>
    </ligand>
</feature>
<dbReference type="Proteomes" id="UP000249056">
    <property type="component" value="Unassembled WGS sequence"/>
</dbReference>
<feature type="domain" description="Scytalone dehydratase-like" evidence="6">
    <location>
        <begin position="36"/>
        <end position="188"/>
    </location>
</feature>
<dbReference type="Gene3D" id="3.10.450.50">
    <property type="match status" value="1"/>
</dbReference>
<dbReference type="AlphaFoldDB" id="A0A395J6I2"/>
<dbReference type="OrthoDB" id="5281072at2759"/>